<feature type="region of interest" description="Disordered" evidence="1">
    <location>
        <begin position="186"/>
        <end position="211"/>
    </location>
</feature>
<reference evidence="2" key="1">
    <citation type="submission" date="2020-11" db="EMBL/GenBank/DDBJ databases">
        <authorList>
            <person name="Tran Van P."/>
        </authorList>
    </citation>
    <scope>NUCLEOTIDE SEQUENCE</scope>
</reference>
<protein>
    <submittedName>
        <fullName evidence="2">Uncharacterized protein</fullName>
    </submittedName>
</protein>
<feature type="compositionally biased region" description="Polar residues" evidence="1">
    <location>
        <begin position="186"/>
        <end position="197"/>
    </location>
</feature>
<gene>
    <name evidence="2" type="ORF">CTOB1V02_LOCUS4929</name>
</gene>
<evidence type="ECO:0000313" key="2">
    <source>
        <dbReference type="EMBL" id="CAD7227018.1"/>
    </source>
</evidence>
<evidence type="ECO:0000256" key="1">
    <source>
        <dbReference type="SAM" id="MobiDB-lite"/>
    </source>
</evidence>
<dbReference type="EMBL" id="OB661004">
    <property type="protein sequence ID" value="CAD7227018.1"/>
    <property type="molecule type" value="Genomic_DNA"/>
</dbReference>
<proteinExistence type="predicted"/>
<sequence>MEAPMTPVGGGNGRGAGETTAGSPIQDPPPRQSTVADGEHPPGGKRRRMRHFLYRILTRLGVHTVLHSDAPAPTRLEGVEEKSVPEEDEATLQIRWVNPRWKQGYRSDAGQDSVSCPISNSHKTTYWTRKNADEPISAQGRQRESTNQRARRNHFYMRPVNWKPGSKQLEIPALRKYPLRGFDQLLQTSPQGHQPSSPADKPPTPGMGQLLQTSPVNHLEQTLLRKKQPPMPTDKHQPLETVRREHLLMAMDKHLQTSPKDQPLQTAQKDQPLWTTQKDKPLHTPQNNQTMLQTLPQKDQLPQTLRKEHLLMPTNKPLQTPQKDQLQQTLLPCTDDGIQALQPTLEQPSQEPRTSHHTTVLLNALTNKIQTLSNSWGKRVALLTEHQTS</sequence>
<accession>A0A7R8W8Q2</accession>
<feature type="region of interest" description="Disordered" evidence="1">
    <location>
        <begin position="1"/>
        <end position="48"/>
    </location>
</feature>
<name>A0A7R8W8Q2_9CRUS</name>
<dbReference type="AlphaFoldDB" id="A0A7R8W8Q2"/>
<organism evidence="2">
    <name type="scientific">Cyprideis torosa</name>
    <dbReference type="NCBI Taxonomy" id="163714"/>
    <lineage>
        <taxon>Eukaryota</taxon>
        <taxon>Metazoa</taxon>
        <taxon>Ecdysozoa</taxon>
        <taxon>Arthropoda</taxon>
        <taxon>Crustacea</taxon>
        <taxon>Oligostraca</taxon>
        <taxon>Ostracoda</taxon>
        <taxon>Podocopa</taxon>
        <taxon>Podocopida</taxon>
        <taxon>Cytherocopina</taxon>
        <taxon>Cytheroidea</taxon>
        <taxon>Cytherideidae</taxon>
        <taxon>Cyprideis</taxon>
    </lineage>
</organism>